<reference evidence="1 2" key="1">
    <citation type="submission" date="2024-05" db="EMBL/GenBank/DDBJ databases">
        <title>Haplotype-resolved chromosome-level genome assembly of Huyou (Citrus changshanensis).</title>
        <authorList>
            <person name="Miao C."/>
            <person name="Chen W."/>
            <person name="Wu Y."/>
            <person name="Wang L."/>
            <person name="Zhao S."/>
            <person name="Grierson D."/>
            <person name="Xu C."/>
            <person name="Chen K."/>
        </authorList>
    </citation>
    <scope>NUCLEOTIDE SEQUENCE [LARGE SCALE GENOMIC DNA]</scope>
    <source>
        <strain evidence="1">01-14</strain>
        <tissue evidence="1">Leaf</tissue>
    </source>
</reference>
<protein>
    <submittedName>
        <fullName evidence="1">Uncharacterized protein</fullName>
    </submittedName>
</protein>
<dbReference type="AlphaFoldDB" id="A0AAP0LUX7"/>
<proteinExistence type="predicted"/>
<organism evidence="1 2">
    <name type="scientific">Citrus x changshan-huyou</name>
    <dbReference type="NCBI Taxonomy" id="2935761"/>
    <lineage>
        <taxon>Eukaryota</taxon>
        <taxon>Viridiplantae</taxon>
        <taxon>Streptophyta</taxon>
        <taxon>Embryophyta</taxon>
        <taxon>Tracheophyta</taxon>
        <taxon>Spermatophyta</taxon>
        <taxon>Magnoliopsida</taxon>
        <taxon>eudicotyledons</taxon>
        <taxon>Gunneridae</taxon>
        <taxon>Pentapetalae</taxon>
        <taxon>rosids</taxon>
        <taxon>malvids</taxon>
        <taxon>Sapindales</taxon>
        <taxon>Rutaceae</taxon>
        <taxon>Aurantioideae</taxon>
        <taxon>Citrus</taxon>
    </lineage>
</organism>
<dbReference type="Proteomes" id="UP001428341">
    <property type="component" value="Unassembled WGS sequence"/>
</dbReference>
<name>A0AAP0LUX7_9ROSI</name>
<comment type="caution">
    <text evidence="1">The sequence shown here is derived from an EMBL/GenBank/DDBJ whole genome shotgun (WGS) entry which is preliminary data.</text>
</comment>
<gene>
    <name evidence="1" type="ORF">WN944_019266</name>
</gene>
<keyword evidence="2" id="KW-1185">Reference proteome</keyword>
<accession>A0AAP0LUX7</accession>
<dbReference type="EMBL" id="JBCGBO010000007">
    <property type="protein sequence ID" value="KAK9187867.1"/>
    <property type="molecule type" value="Genomic_DNA"/>
</dbReference>
<sequence>MDIKVVVDSEVIKVGFAIPEQYTLKKLWEDIKDMMYRKPIRYAEKVKFEVMLLWQNAEKAYTL</sequence>
<evidence type="ECO:0000313" key="1">
    <source>
        <dbReference type="EMBL" id="KAK9187867.1"/>
    </source>
</evidence>
<evidence type="ECO:0000313" key="2">
    <source>
        <dbReference type="Proteomes" id="UP001428341"/>
    </source>
</evidence>